<gene>
    <name evidence="2" type="ORF">AOE01nite_30260</name>
</gene>
<evidence type="ECO:0000313" key="2">
    <source>
        <dbReference type="EMBL" id="GEN64802.1"/>
    </source>
</evidence>
<protein>
    <submittedName>
        <fullName evidence="2">Uncharacterized protein</fullName>
    </submittedName>
</protein>
<dbReference type="Proteomes" id="UP000321746">
    <property type="component" value="Unassembled WGS sequence"/>
</dbReference>
<organism evidence="2 3">
    <name type="scientific">Acetobacter oeni</name>
    <dbReference type="NCBI Taxonomy" id="304077"/>
    <lineage>
        <taxon>Bacteria</taxon>
        <taxon>Pseudomonadati</taxon>
        <taxon>Pseudomonadota</taxon>
        <taxon>Alphaproteobacteria</taxon>
        <taxon>Acetobacterales</taxon>
        <taxon>Acetobacteraceae</taxon>
        <taxon>Acetobacter</taxon>
    </lineage>
</organism>
<comment type="caution">
    <text evidence="2">The sequence shown here is derived from an EMBL/GenBank/DDBJ whole genome shotgun (WGS) entry which is preliminary data.</text>
</comment>
<feature type="compositionally biased region" description="Polar residues" evidence="1">
    <location>
        <begin position="49"/>
        <end position="59"/>
    </location>
</feature>
<proteinExistence type="predicted"/>
<dbReference type="EMBL" id="BJYG01000054">
    <property type="protein sequence ID" value="GEN64802.1"/>
    <property type="molecule type" value="Genomic_DNA"/>
</dbReference>
<feature type="region of interest" description="Disordered" evidence="1">
    <location>
        <begin position="38"/>
        <end position="59"/>
    </location>
</feature>
<accession>A0A511XPA6</accession>
<evidence type="ECO:0000313" key="3">
    <source>
        <dbReference type="Proteomes" id="UP000321746"/>
    </source>
</evidence>
<dbReference type="AlphaFoldDB" id="A0A511XPA6"/>
<name>A0A511XPA6_9PROT</name>
<sequence length="59" mass="5979">MGMTVPSSLRIKGIFPLLTPATPTGVALCSVAAALAEPTAQGKGDKTVPNRNTPATTQE</sequence>
<keyword evidence="3" id="KW-1185">Reference proteome</keyword>
<reference evidence="2 3" key="1">
    <citation type="submission" date="2019-07" db="EMBL/GenBank/DDBJ databases">
        <title>Whole genome shotgun sequence of Acetobacter oeni NBRC 105207.</title>
        <authorList>
            <person name="Hosoyama A."/>
            <person name="Uohara A."/>
            <person name="Ohji S."/>
            <person name="Ichikawa N."/>
        </authorList>
    </citation>
    <scope>NUCLEOTIDE SEQUENCE [LARGE SCALE GENOMIC DNA]</scope>
    <source>
        <strain evidence="2 3">NBRC 105207</strain>
    </source>
</reference>
<evidence type="ECO:0000256" key="1">
    <source>
        <dbReference type="SAM" id="MobiDB-lite"/>
    </source>
</evidence>